<dbReference type="AlphaFoldDB" id="A0A0S1MIX9"/>
<dbReference type="EMBL" id="KT246726">
    <property type="protein sequence ID" value="ALL40817.1"/>
    <property type="molecule type" value="mRNA"/>
</dbReference>
<evidence type="ECO:0000313" key="1">
    <source>
        <dbReference type="EMBL" id="ALL40817.1"/>
    </source>
</evidence>
<name>A0A0S1MIX9_PHAPC</name>
<organism evidence="1">
    <name type="scientific">Phakopsora pachyrhizi</name>
    <name type="common">Asian soybean rust disease fungus</name>
    <dbReference type="NCBI Taxonomy" id="170000"/>
    <lineage>
        <taxon>Eukaryota</taxon>
        <taxon>Fungi</taxon>
        <taxon>Dikarya</taxon>
        <taxon>Basidiomycota</taxon>
        <taxon>Pucciniomycotina</taxon>
        <taxon>Pucciniomycetes</taxon>
        <taxon>Pucciniales</taxon>
        <taxon>Phakopsoraceae</taxon>
        <taxon>Phakopsora</taxon>
    </lineage>
</organism>
<accession>A0A0S1MIX9</accession>
<protein>
    <submittedName>
        <fullName evidence="1">Uncharacterized protein</fullName>
    </submittedName>
</protein>
<sequence>MQTYLACTCMLALVTKPLGLALPSIVCVLLLNMPC</sequence>
<reference evidence="1" key="1">
    <citation type="submission" date="2015-07" db="EMBL/GenBank/DDBJ databases">
        <title>Elucidating the P. pachyrhizi secretome and potential effectors.</title>
        <authorList>
            <person name="de Carvalho M.C.C.G."/>
            <person name="Nascimento L.C."/>
            <person name="Darben L.M."/>
            <person name="Polizel-Podanosqui A.M."/>
            <person name="Lopes-Caitar V.S."/>
            <person name="Rocha C.S."/>
            <person name="Qi M."/>
            <person name="Carazolle M."/>
            <person name="Kuwahara M.K."/>
            <person name="Pereira G.A.G."/>
            <person name="Abdelnoor R.V."/>
            <person name="Whitham S.A."/>
            <person name="Marcelino-Guimaraes F.C."/>
        </authorList>
    </citation>
    <scope>NUCLEOTIDE SEQUENCE</scope>
</reference>
<proteinExistence type="evidence at transcript level"/>